<evidence type="ECO:0000313" key="1">
    <source>
        <dbReference type="EMBL" id="KAH3831126.1"/>
    </source>
</evidence>
<name>A0A9D4K137_DREPO</name>
<sequence length="76" mass="8810">MNNQLLKRCKSWIVELLFFFIDEEYRVTIDAWAMDSAVKYAVDVFLVAELHPQSRSLETSYELLPRDHGGTTPCSN</sequence>
<reference evidence="1" key="1">
    <citation type="journal article" date="2019" name="bioRxiv">
        <title>The Genome of the Zebra Mussel, Dreissena polymorpha: A Resource for Invasive Species Research.</title>
        <authorList>
            <person name="McCartney M.A."/>
            <person name="Auch B."/>
            <person name="Kono T."/>
            <person name="Mallez S."/>
            <person name="Zhang Y."/>
            <person name="Obille A."/>
            <person name="Becker A."/>
            <person name="Abrahante J.E."/>
            <person name="Garbe J."/>
            <person name="Badalamenti J.P."/>
            <person name="Herman A."/>
            <person name="Mangelson H."/>
            <person name="Liachko I."/>
            <person name="Sullivan S."/>
            <person name="Sone E.D."/>
            <person name="Koren S."/>
            <person name="Silverstein K.A.T."/>
            <person name="Beckman K.B."/>
            <person name="Gohl D.M."/>
        </authorList>
    </citation>
    <scope>NUCLEOTIDE SEQUENCE</scope>
    <source>
        <strain evidence="1">Duluth1</strain>
        <tissue evidence="1">Whole animal</tissue>
    </source>
</reference>
<accession>A0A9D4K137</accession>
<dbReference type="AlphaFoldDB" id="A0A9D4K137"/>
<proteinExistence type="predicted"/>
<evidence type="ECO:0000313" key="2">
    <source>
        <dbReference type="Proteomes" id="UP000828390"/>
    </source>
</evidence>
<dbReference type="Proteomes" id="UP000828390">
    <property type="component" value="Unassembled WGS sequence"/>
</dbReference>
<dbReference type="EMBL" id="JAIWYP010000004">
    <property type="protein sequence ID" value="KAH3831126.1"/>
    <property type="molecule type" value="Genomic_DNA"/>
</dbReference>
<gene>
    <name evidence="1" type="ORF">DPMN_104388</name>
</gene>
<protein>
    <submittedName>
        <fullName evidence="1">Uncharacterized protein</fullName>
    </submittedName>
</protein>
<organism evidence="1 2">
    <name type="scientific">Dreissena polymorpha</name>
    <name type="common">Zebra mussel</name>
    <name type="synonym">Mytilus polymorpha</name>
    <dbReference type="NCBI Taxonomy" id="45954"/>
    <lineage>
        <taxon>Eukaryota</taxon>
        <taxon>Metazoa</taxon>
        <taxon>Spiralia</taxon>
        <taxon>Lophotrochozoa</taxon>
        <taxon>Mollusca</taxon>
        <taxon>Bivalvia</taxon>
        <taxon>Autobranchia</taxon>
        <taxon>Heteroconchia</taxon>
        <taxon>Euheterodonta</taxon>
        <taxon>Imparidentia</taxon>
        <taxon>Neoheterodontei</taxon>
        <taxon>Myida</taxon>
        <taxon>Dreissenoidea</taxon>
        <taxon>Dreissenidae</taxon>
        <taxon>Dreissena</taxon>
    </lineage>
</organism>
<comment type="caution">
    <text evidence="1">The sequence shown here is derived from an EMBL/GenBank/DDBJ whole genome shotgun (WGS) entry which is preliminary data.</text>
</comment>
<reference evidence="1" key="2">
    <citation type="submission" date="2020-11" db="EMBL/GenBank/DDBJ databases">
        <authorList>
            <person name="McCartney M.A."/>
            <person name="Auch B."/>
            <person name="Kono T."/>
            <person name="Mallez S."/>
            <person name="Becker A."/>
            <person name="Gohl D.M."/>
            <person name="Silverstein K.A.T."/>
            <person name="Koren S."/>
            <person name="Bechman K.B."/>
            <person name="Herman A."/>
            <person name="Abrahante J.E."/>
            <person name="Garbe J."/>
        </authorList>
    </citation>
    <scope>NUCLEOTIDE SEQUENCE</scope>
    <source>
        <strain evidence="1">Duluth1</strain>
        <tissue evidence="1">Whole animal</tissue>
    </source>
</reference>
<keyword evidence="2" id="KW-1185">Reference proteome</keyword>